<reference evidence="3 4" key="1">
    <citation type="submission" date="2020-08" db="EMBL/GenBank/DDBJ databases">
        <title>Bridging the membrane lipid divide: bacteria of the FCB group superphylum have the potential to synthesize archaeal ether lipids.</title>
        <authorList>
            <person name="Villanueva L."/>
            <person name="Von Meijenfeldt F.A.B."/>
            <person name="Westbye A.B."/>
            <person name="Yadav S."/>
            <person name="Hopmans E.C."/>
            <person name="Dutilh B.E."/>
            <person name="Sinninghe Damste J.S."/>
        </authorList>
    </citation>
    <scope>NUCLEOTIDE SEQUENCE [LARGE SCALE GENOMIC DNA]</scope>
    <source>
        <strain evidence="3">NIOZ-UU17</strain>
    </source>
</reference>
<dbReference type="Pfam" id="PF00534">
    <property type="entry name" value="Glycos_transf_1"/>
    <property type="match status" value="1"/>
</dbReference>
<dbReference type="Gene3D" id="3.40.50.2000">
    <property type="entry name" value="Glycogen Phosphorylase B"/>
    <property type="match status" value="2"/>
</dbReference>
<dbReference type="CDD" id="cd03801">
    <property type="entry name" value="GT4_PimA-like"/>
    <property type="match status" value="1"/>
</dbReference>
<dbReference type="EMBL" id="JACNIG010000024">
    <property type="protein sequence ID" value="MBC8430355.1"/>
    <property type="molecule type" value="Genomic_DNA"/>
</dbReference>
<dbReference type="GO" id="GO:0016758">
    <property type="term" value="F:hexosyltransferase activity"/>
    <property type="evidence" value="ECO:0007669"/>
    <property type="project" value="TreeGrafter"/>
</dbReference>
<comment type="caution">
    <text evidence="3">The sequence shown here is derived from an EMBL/GenBank/DDBJ whole genome shotgun (WGS) entry which is preliminary data.</text>
</comment>
<dbReference type="PANTHER" id="PTHR45947:SF3">
    <property type="entry name" value="SULFOQUINOVOSYL TRANSFERASE SQD2"/>
    <property type="match status" value="1"/>
</dbReference>
<organism evidence="3 4">
    <name type="scientific">Candidatus Desulfatibia vada</name>
    <dbReference type="NCBI Taxonomy" id="2841696"/>
    <lineage>
        <taxon>Bacteria</taxon>
        <taxon>Pseudomonadati</taxon>
        <taxon>Thermodesulfobacteriota</taxon>
        <taxon>Desulfobacteria</taxon>
        <taxon>Desulfobacterales</taxon>
        <taxon>Desulfobacterales incertae sedis</taxon>
        <taxon>Candidatus Desulfatibia</taxon>
    </lineage>
</organism>
<dbReference type="InterPro" id="IPR001296">
    <property type="entry name" value="Glyco_trans_1"/>
</dbReference>
<proteinExistence type="predicted"/>
<dbReference type="Pfam" id="PF13439">
    <property type="entry name" value="Glyco_transf_4"/>
    <property type="match status" value="1"/>
</dbReference>
<dbReference type="Proteomes" id="UP000605201">
    <property type="component" value="Unassembled WGS sequence"/>
</dbReference>
<evidence type="ECO:0000313" key="4">
    <source>
        <dbReference type="Proteomes" id="UP000605201"/>
    </source>
</evidence>
<dbReference type="InterPro" id="IPR050194">
    <property type="entry name" value="Glycosyltransferase_grp1"/>
</dbReference>
<gene>
    <name evidence="3" type="ORF">H8D96_00390</name>
</gene>
<dbReference type="InterPro" id="IPR028098">
    <property type="entry name" value="Glyco_trans_4-like_N"/>
</dbReference>
<name>A0A8J6TPD5_9BACT</name>
<dbReference type="SUPFAM" id="SSF53756">
    <property type="entry name" value="UDP-Glycosyltransferase/glycogen phosphorylase"/>
    <property type="match status" value="1"/>
</dbReference>
<dbReference type="AlphaFoldDB" id="A0A8J6TPD5"/>
<dbReference type="PANTHER" id="PTHR45947">
    <property type="entry name" value="SULFOQUINOVOSYL TRANSFERASE SQD2"/>
    <property type="match status" value="1"/>
</dbReference>
<evidence type="ECO:0000259" key="2">
    <source>
        <dbReference type="Pfam" id="PF13439"/>
    </source>
</evidence>
<evidence type="ECO:0000259" key="1">
    <source>
        <dbReference type="Pfam" id="PF00534"/>
    </source>
</evidence>
<sequence length="365" mass="41096">MRLLLITREYPPYPKGGMCQIVEQMVKQHRRFGVEMTVIANHPGFGTRQEKIDGVQFYRVPSLGSAFLTQLPTFGFYASRLVKKIHHQFDVVYSNYSPLFGRIERPLVAGFHSTRYGETIGCRENGRPFYALLNRLYIPFDRGLMQKADGVIALCDKMVKEIIATNGRPGMLAIIPTGVDTRLFKPLSPRRFERPEKKIFYVGRLDARKGINVLIRAFKEVREKVNAKLVIVGEGSERLRLTKLAAALAVPVDFVGPVAHDRLPAVYNDADLLVSPSLYEGSAITLVILEAIACGTPTLISDALPECGIPRFVRANVGSLARMLEEFLASNHKLADLSERCLSLSRDYSWDNVVEQTFTYLRKFI</sequence>
<protein>
    <submittedName>
        <fullName evidence="3">Glycosyltransferase family 4 protein</fullName>
    </submittedName>
</protein>
<feature type="domain" description="Glycosyl transferase family 1" evidence="1">
    <location>
        <begin position="194"/>
        <end position="317"/>
    </location>
</feature>
<evidence type="ECO:0000313" key="3">
    <source>
        <dbReference type="EMBL" id="MBC8430355.1"/>
    </source>
</evidence>
<accession>A0A8J6TPD5</accession>
<feature type="domain" description="Glycosyltransferase subfamily 4-like N-terminal" evidence="2">
    <location>
        <begin position="16"/>
        <end position="182"/>
    </location>
</feature>